<dbReference type="Gene3D" id="3.40.630.30">
    <property type="match status" value="1"/>
</dbReference>
<feature type="domain" description="N-acetyltransferase" evidence="1">
    <location>
        <begin position="32"/>
        <end position="178"/>
    </location>
</feature>
<dbReference type="PROSITE" id="PS51186">
    <property type="entry name" value="GNAT"/>
    <property type="match status" value="1"/>
</dbReference>
<gene>
    <name evidence="2" type="ORF">GP2143_12851</name>
</gene>
<evidence type="ECO:0000259" key="1">
    <source>
        <dbReference type="PROSITE" id="PS51186"/>
    </source>
</evidence>
<dbReference type="CDD" id="cd04301">
    <property type="entry name" value="NAT_SF"/>
    <property type="match status" value="1"/>
</dbReference>
<proteinExistence type="predicted"/>
<comment type="caution">
    <text evidence="2">The sequence shown here is derived from an EMBL/GenBank/DDBJ whole genome shotgun (WGS) entry which is preliminary data.</text>
</comment>
<evidence type="ECO:0000313" key="3">
    <source>
        <dbReference type="Proteomes" id="UP000004931"/>
    </source>
</evidence>
<organism evidence="2 3">
    <name type="scientific">marine gamma proteobacterium HTCC2143</name>
    <dbReference type="NCBI Taxonomy" id="247633"/>
    <lineage>
        <taxon>Bacteria</taxon>
        <taxon>Pseudomonadati</taxon>
        <taxon>Pseudomonadota</taxon>
        <taxon>Gammaproteobacteria</taxon>
        <taxon>Cellvibrionales</taxon>
        <taxon>Spongiibacteraceae</taxon>
        <taxon>BD1-7 clade</taxon>
    </lineage>
</organism>
<dbReference type="InterPro" id="IPR016181">
    <property type="entry name" value="Acyl_CoA_acyltransferase"/>
</dbReference>
<dbReference type="STRING" id="247633.GP2143_12851"/>
<dbReference type="Pfam" id="PF00583">
    <property type="entry name" value="Acetyltransf_1"/>
    <property type="match status" value="1"/>
</dbReference>
<dbReference type="Proteomes" id="UP000004931">
    <property type="component" value="Unassembled WGS sequence"/>
</dbReference>
<dbReference type="eggNOG" id="COG1247">
    <property type="taxonomic scope" value="Bacteria"/>
</dbReference>
<dbReference type="InterPro" id="IPR000182">
    <property type="entry name" value="GNAT_dom"/>
</dbReference>
<sequence>MLKKRYPKTITLNGKAVELSILTGDGNDEEVLTFSNSLPAHDLLFLSRDIQEPKVIAAWMQSIEDGDITSIVARVDGEVVGTTAIVTDKHSWSSHVGELRILVSPAARDIGLGRTLVQESFLLGLDLGLDKLTARMTIDQEAAVNVFEELGFKTEAMLRDHVKGRDGKKHDLLILSHDVEAVNSQMQAYGMDKAF</sequence>
<dbReference type="OrthoDB" id="5900542at2"/>
<accession>A0Y7P0</accession>
<dbReference type="SUPFAM" id="SSF55729">
    <property type="entry name" value="Acyl-CoA N-acyltransferases (Nat)"/>
    <property type="match status" value="1"/>
</dbReference>
<dbReference type="EMBL" id="AAVT01000001">
    <property type="protein sequence ID" value="EAW32144.1"/>
    <property type="molecule type" value="Genomic_DNA"/>
</dbReference>
<name>A0Y7P0_9GAMM</name>
<dbReference type="GO" id="GO:0016747">
    <property type="term" value="F:acyltransferase activity, transferring groups other than amino-acyl groups"/>
    <property type="evidence" value="ECO:0007669"/>
    <property type="project" value="InterPro"/>
</dbReference>
<evidence type="ECO:0000313" key="2">
    <source>
        <dbReference type="EMBL" id="EAW32144.1"/>
    </source>
</evidence>
<reference evidence="2 3" key="1">
    <citation type="journal article" date="2010" name="J. Bacteriol.">
        <title>Genome sequence of the oligotrophic marine Gammaproteobacterium HTCC2143, isolated from the Oregon Coast.</title>
        <authorList>
            <person name="Oh H.M."/>
            <person name="Kang I."/>
            <person name="Ferriera S."/>
            <person name="Giovannoni S.J."/>
            <person name="Cho J.C."/>
        </authorList>
    </citation>
    <scope>NUCLEOTIDE SEQUENCE [LARGE SCALE GENOMIC DNA]</scope>
    <source>
        <strain evidence="2 3">HTCC2143</strain>
    </source>
</reference>
<dbReference type="AlphaFoldDB" id="A0Y7P0"/>
<keyword evidence="3" id="KW-1185">Reference proteome</keyword>
<protein>
    <recommendedName>
        <fullName evidence="1">N-acetyltransferase domain-containing protein</fullName>
    </recommendedName>
</protein>